<proteinExistence type="predicted"/>
<evidence type="ECO:0000313" key="3">
    <source>
        <dbReference type="EMBL" id="OGM12581.1"/>
    </source>
</evidence>
<keyword evidence="1" id="KW-1133">Transmembrane helix</keyword>
<evidence type="ECO:0000313" key="4">
    <source>
        <dbReference type="Proteomes" id="UP000179013"/>
    </source>
</evidence>
<name>A0A1F7XC41_9BACT</name>
<dbReference type="InterPro" id="IPR006976">
    <property type="entry name" value="VanZ-like"/>
</dbReference>
<evidence type="ECO:0000259" key="2">
    <source>
        <dbReference type="Pfam" id="PF04892"/>
    </source>
</evidence>
<evidence type="ECO:0000256" key="1">
    <source>
        <dbReference type="SAM" id="Phobius"/>
    </source>
</evidence>
<dbReference type="AlphaFoldDB" id="A0A1F7XC41"/>
<sequence length="142" mass="16511">MKKLFDSRKYYYFWLPVLGWAIIIFLFSSYQTPTASEIRWQDFIVKKTFHLIEYAIFTTLSYRALKESGVEKKKAGMYSVIITLLYGATDEFHQTFTAGRDGKIRDVIIDTAGGLIAIYGIWKLLPKAPRKLKSWAKKLQII</sequence>
<reference evidence="3 4" key="1">
    <citation type="journal article" date="2016" name="Nat. Commun.">
        <title>Thousands of microbial genomes shed light on interconnected biogeochemical processes in an aquifer system.</title>
        <authorList>
            <person name="Anantharaman K."/>
            <person name="Brown C.T."/>
            <person name="Hug L.A."/>
            <person name="Sharon I."/>
            <person name="Castelle C.J."/>
            <person name="Probst A.J."/>
            <person name="Thomas B.C."/>
            <person name="Singh A."/>
            <person name="Wilkins M.J."/>
            <person name="Karaoz U."/>
            <person name="Brodie E.L."/>
            <person name="Williams K.H."/>
            <person name="Hubbard S.S."/>
            <person name="Banfield J.F."/>
        </authorList>
    </citation>
    <scope>NUCLEOTIDE SEQUENCE [LARGE SCALE GENOMIC DNA]</scope>
</reference>
<gene>
    <name evidence="3" type="ORF">A2V80_01840</name>
</gene>
<dbReference type="Proteomes" id="UP000179013">
    <property type="component" value="Unassembled WGS sequence"/>
</dbReference>
<dbReference type="Pfam" id="PF04892">
    <property type="entry name" value="VanZ"/>
    <property type="match status" value="1"/>
</dbReference>
<protein>
    <recommendedName>
        <fullName evidence="2">VanZ-like domain-containing protein</fullName>
    </recommendedName>
</protein>
<comment type="caution">
    <text evidence="3">The sequence shown here is derived from an EMBL/GenBank/DDBJ whole genome shotgun (WGS) entry which is preliminary data.</text>
</comment>
<feature type="domain" description="VanZ-like" evidence="2">
    <location>
        <begin position="13"/>
        <end position="121"/>
    </location>
</feature>
<dbReference type="EMBL" id="MGFU01000030">
    <property type="protein sequence ID" value="OGM12581.1"/>
    <property type="molecule type" value="Genomic_DNA"/>
</dbReference>
<feature type="transmembrane region" description="Helical" evidence="1">
    <location>
        <begin position="12"/>
        <end position="30"/>
    </location>
</feature>
<keyword evidence="1" id="KW-0472">Membrane</keyword>
<keyword evidence="1" id="KW-0812">Transmembrane</keyword>
<accession>A0A1F7XC41</accession>
<dbReference type="NCBIfam" id="NF037970">
    <property type="entry name" value="vanZ_1"/>
    <property type="match status" value="1"/>
</dbReference>
<organism evidence="3 4">
    <name type="scientific">Candidatus Woesebacteria bacterium RBG_16_39_8b</name>
    <dbReference type="NCBI Taxonomy" id="1802482"/>
    <lineage>
        <taxon>Bacteria</taxon>
        <taxon>Candidatus Woeseibacteriota</taxon>
    </lineage>
</organism>